<dbReference type="Pfam" id="PF09976">
    <property type="entry name" value="TPR_21"/>
    <property type="match status" value="1"/>
</dbReference>
<protein>
    <submittedName>
        <fullName evidence="9">Negative regulator of RcsB-dependent stress response</fullName>
    </submittedName>
</protein>
<proteinExistence type="predicted"/>
<evidence type="ECO:0000256" key="4">
    <source>
        <dbReference type="ARBA" id="ARBA00022692"/>
    </source>
</evidence>
<dbReference type="AlphaFoldDB" id="A0A1I4XCS0"/>
<evidence type="ECO:0000256" key="6">
    <source>
        <dbReference type="ARBA" id="ARBA00023136"/>
    </source>
</evidence>
<dbReference type="InterPro" id="IPR018704">
    <property type="entry name" value="SecYEG/CpoB_TPR"/>
</dbReference>
<dbReference type="InterPro" id="IPR026039">
    <property type="entry name" value="YfgM"/>
</dbReference>
<dbReference type="STRING" id="83765.SAMN05660284_00938"/>
<evidence type="ECO:0000256" key="2">
    <source>
        <dbReference type="ARBA" id="ARBA00004236"/>
    </source>
</evidence>
<comment type="subcellular location">
    <subcellularLocation>
        <location evidence="2">Cell membrane</location>
    </subcellularLocation>
    <subcellularLocation>
        <location evidence="1">Membrane</location>
        <topology evidence="1">Single-pass membrane protein</topology>
    </subcellularLocation>
</comment>
<organism evidence="9 10">
    <name type="scientific">Formivibrio citricus</name>
    <dbReference type="NCBI Taxonomy" id="83765"/>
    <lineage>
        <taxon>Bacteria</taxon>
        <taxon>Pseudomonadati</taxon>
        <taxon>Pseudomonadota</taxon>
        <taxon>Betaproteobacteria</taxon>
        <taxon>Neisseriales</taxon>
        <taxon>Chitinibacteraceae</taxon>
        <taxon>Formivibrio</taxon>
    </lineage>
</organism>
<dbReference type="PANTHER" id="PTHR38035:SF1">
    <property type="entry name" value="ANCILLARY SECYEG TRANSLOCON SUBUNIT"/>
    <property type="match status" value="1"/>
</dbReference>
<evidence type="ECO:0000313" key="10">
    <source>
        <dbReference type="Proteomes" id="UP000242869"/>
    </source>
</evidence>
<keyword evidence="10" id="KW-1185">Reference proteome</keyword>
<dbReference type="GO" id="GO:0005886">
    <property type="term" value="C:plasma membrane"/>
    <property type="evidence" value="ECO:0007669"/>
    <property type="project" value="UniProtKB-SubCell"/>
</dbReference>
<accession>A0A1I4XCS0</accession>
<evidence type="ECO:0000313" key="9">
    <source>
        <dbReference type="EMBL" id="SFN23059.1"/>
    </source>
</evidence>
<dbReference type="OrthoDB" id="8521102at2"/>
<evidence type="ECO:0000259" key="8">
    <source>
        <dbReference type="Pfam" id="PF09976"/>
    </source>
</evidence>
<sequence length="208" mass="22765">MAFDLQEQEQIAELKAFWHDYGRYIALALVVGAVAFAGSKGWQTWEKSRSLNAAAVYAKAEKAGGDTEKLKAPVAELKKDYVRTAYAARAALLAAGAAFAKKDLAGAKTELEWVVSNAREASLRDMARIRLANVLMDENKLDEALAQLKSPEEQSFGAMFAETRGDVLALKNDIAGAQEAYKQSLAKLKKDAPNYKFVEMKLESLGSR</sequence>
<dbReference type="PANTHER" id="PTHR38035">
    <property type="entry name" value="UPF0070 PROTEIN YFGM"/>
    <property type="match status" value="1"/>
</dbReference>
<dbReference type="GO" id="GO:0044877">
    <property type="term" value="F:protein-containing complex binding"/>
    <property type="evidence" value="ECO:0007669"/>
    <property type="project" value="InterPro"/>
</dbReference>
<keyword evidence="5" id="KW-1133">Transmembrane helix</keyword>
<evidence type="ECO:0000256" key="3">
    <source>
        <dbReference type="ARBA" id="ARBA00022475"/>
    </source>
</evidence>
<keyword evidence="4" id="KW-0812">Transmembrane</keyword>
<dbReference type="PIRSF" id="PIRSF006170">
    <property type="entry name" value="YfgM"/>
    <property type="match status" value="1"/>
</dbReference>
<reference evidence="10" key="1">
    <citation type="submission" date="2016-10" db="EMBL/GenBank/DDBJ databases">
        <authorList>
            <person name="Varghese N."/>
            <person name="Submissions S."/>
        </authorList>
    </citation>
    <scope>NUCLEOTIDE SEQUENCE [LARGE SCALE GENOMIC DNA]</scope>
    <source>
        <strain evidence="10">DSM 6150</strain>
    </source>
</reference>
<dbReference type="EMBL" id="FOVE01000005">
    <property type="protein sequence ID" value="SFN23059.1"/>
    <property type="molecule type" value="Genomic_DNA"/>
</dbReference>
<evidence type="ECO:0000256" key="1">
    <source>
        <dbReference type="ARBA" id="ARBA00004167"/>
    </source>
</evidence>
<keyword evidence="6" id="KW-0472">Membrane</keyword>
<dbReference type="Proteomes" id="UP000242869">
    <property type="component" value="Unassembled WGS sequence"/>
</dbReference>
<name>A0A1I4XCS0_9NEIS</name>
<evidence type="ECO:0000256" key="7">
    <source>
        <dbReference type="ARBA" id="ARBA00023186"/>
    </source>
</evidence>
<evidence type="ECO:0000256" key="5">
    <source>
        <dbReference type="ARBA" id="ARBA00022989"/>
    </source>
</evidence>
<gene>
    <name evidence="9" type="ORF">SAMN05660284_00938</name>
</gene>
<dbReference type="RefSeq" id="WP_091192015.1">
    <property type="nucleotide sequence ID" value="NZ_FOVE01000005.1"/>
</dbReference>
<feature type="domain" description="Ancillary SecYEG translocon subunit/Cell division coordinator CpoB TPR" evidence="8">
    <location>
        <begin position="15"/>
        <end position="206"/>
    </location>
</feature>
<keyword evidence="7" id="KW-0143">Chaperone</keyword>
<keyword evidence="3" id="KW-1003">Cell membrane</keyword>